<dbReference type="Proteomes" id="UP000217790">
    <property type="component" value="Unassembled WGS sequence"/>
</dbReference>
<dbReference type="InParanoid" id="A0A2H3CLE8"/>
<evidence type="ECO:0000313" key="2">
    <source>
        <dbReference type="Proteomes" id="UP000217790"/>
    </source>
</evidence>
<name>A0A2H3CLE8_ARMGA</name>
<keyword evidence="2" id="KW-1185">Reference proteome</keyword>
<accession>A0A2H3CLE8</accession>
<dbReference type="EMBL" id="KZ293713">
    <property type="protein sequence ID" value="PBK82710.1"/>
    <property type="molecule type" value="Genomic_DNA"/>
</dbReference>
<evidence type="ECO:0000313" key="1">
    <source>
        <dbReference type="EMBL" id="PBK82710.1"/>
    </source>
</evidence>
<reference evidence="2" key="1">
    <citation type="journal article" date="2017" name="Nat. Ecol. Evol.">
        <title>Genome expansion and lineage-specific genetic innovations in the forest pathogenic fungi Armillaria.</title>
        <authorList>
            <person name="Sipos G."/>
            <person name="Prasanna A.N."/>
            <person name="Walter M.C."/>
            <person name="O'Connor E."/>
            <person name="Balint B."/>
            <person name="Krizsan K."/>
            <person name="Kiss B."/>
            <person name="Hess J."/>
            <person name="Varga T."/>
            <person name="Slot J."/>
            <person name="Riley R."/>
            <person name="Boka B."/>
            <person name="Rigling D."/>
            <person name="Barry K."/>
            <person name="Lee J."/>
            <person name="Mihaltcheva S."/>
            <person name="LaButti K."/>
            <person name="Lipzen A."/>
            <person name="Waldron R."/>
            <person name="Moloney N.M."/>
            <person name="Sperisen C."/>
            <person name="Kredics L."/>
            <person name="Vagvoelgyi C."/>
            <person name="Patrignani A."/>
            <person name="Fitzpatrick D."/>
            <person name="Nagy I."/>
            <person name="Doyle S."/>
            <person name="Anderson J.B."/>
            <person name="Grigoriev I.V."/>
            <person name="Gueldener U."/>
            <person name="Muensterkoetter M."/>
            <person name="Nagy L.G."/>
        </authorList>
    </citation>
    <scope>NUCLEOTIDE SEQUENCE [LARGE SCALE GENOMIC DNA]</scope>
    <source>
        <strain evidence="2">Ar21-2</strain>
    </source>
</reference>
<protein>
    <submittedName>
        <fullName evidence="1">Uncharacterized protein</fullName>
    </submittedName>
</protein>
<proteinExistence type="predicted"/>
<organism evidence="1 2">
    <name type="scientific">Armillaria gallica</name>
    <name type="common">Bulbous honey fungus</name>
    <name type="synonym">Armillaria bulbosa</name>
    <dbReference type="NCBI Taxonomy" id="47427"/>
    <lineage>
        <taxon>Eukaryota</taxon>
        <taxon>Fungi</taxon>
        <taxon>Dikarya</taxon>
        <taxon>Basidiomycota</taxon>
        <taxon>Agaricomycotina</taxon>
        <taxon>Agaricomycetes</taxon>
        <taxon>Agaricomycetidae</taxon>
        <taxon>Agaricales</taxon>
        <taxon>Marasmiineae</taxon>
        <taxon>Physalacriaceae</taxon>
        <taxon>Armillaria</taxon>
    </lineage>
</organism>
<sequence>MNYELHKHHDSLPNPESHVWVELLQSYAQFSVNPFKGKTVDNSGNVYKKPYSLQRVINIFHDECAPYHVFILNKVFASATGAVSLSDPRDGELSCLQEVERDLALQYGELSGSDIDSVAVFQVVKARAFRINDEKSILELRELDKLLKLCLELKMDAPPIFLWILNAAQVKTLAQSSLISDNMLG</sequence>
<gene>
    <name evidence="1" type="ORF">ARMGADRAFT_1038384</name>
</gene>
<dbReference type="AlphaFoldDB" id="A0A2H3CLE8"/>